<comment type="caution">
    <text evidence="1">The sequence shown here is derived from an EMBL/GenBank/DDBJ whole genome shotgun (WGS) entry which is preliminary data.</text>
</comment>
<keyword evidence="1" id="KW-0282">Flagellum</keyword>
<dbReference type="Pfam" id="PF07309">
    <property type="entry name" value="FlaF"/>
    <property type="match status" value="1"/>
</dbReference>
<dbReference type="AlphaFoldDB" id="A0A931I0Q6"/>
<dbReference type="Proteomes" id="UP000631694">
    <property type="component" value="Unassembled WGS sequence"/>
</dbReference>
<keyword evidence="1" id="KW-0969">Cilium</keyword>
<accession>A0A931I0Q6</accession>
<keyword evidence="2" id="KW-1185">Reference proteome</keyword>
<evidence type="ECO:0000313" key="1">
    <source>
        <dbReference type="EMBL" id="MBH0236856.1"/>
    </source>
</evidence>
<protein>
    <submittedName>
        <fullName evidence="1">Flagellar biosynthesis regulator FlaF</fullName>
    </submittedName>
</protein>
<keyword evidence="1" id="KW-0966">Cell projection</keyword>
<dbReference type="EMBL" id="JADZLT010000040">
    <property type="protein sequence ID" value="MBH0236856.1"/>
    <property type="molecule type" value="Genomic_DNA"/>
</dbReference>
<reference evidence="1" key="1">
    <citation type="submission" date="2020-12" db="EMBL/GenBank/DDBJ databases">
        <title>Methylobrevis albus sp. nov., isolated from fresh water lack sediment.</title>
        <authorList>
            <person name="Zou Q."/>
        </authorList>
    </citation>
    <scope>NUCLEOTIDE SEQUENCE</scope>
    <source>
        <strain evidence="1">L22</strain>
    </source>
</reference>
<proteinExistence type="predicted"/>
<dbReference type="GO" id="GO:0044781">
    <property type="term" value="P:bacterial-type flagellum organization"/>
    <property type="evidence" value="ECO:0007669"/>
    <property type="project" value="InterPro"/>
</dbReference>
<dbReference type="InterPro" id="IPR010845">
    <property type="entry name" value="FlaF"/>
</dbReference>
<evidence type="ECO:0000313" key="2">
    <source>
        <dbReference type="Proteomes" id="UP000631694"/>
    </source>
</evidence>
<sequence length="132" mass="14653">MYSQVAKAYQRTGQATANPRELESSLLIRAAARLQAIRDNWDETPDRQRDVDLDDALTYNRKLWTILVTSATQEDNPLPVPIKQNIANLGLFIFSHTNRVLANPAPEKLGSLININRQIAAGLRGGQQSDSA</sequence>
<dbReference type="NCBIfam" id="NF009435">
    <property type="entry name" value="PRK12794.1"/>
    <property type="match status" value="1"/>
</dbReference>
<dbReference type="RefSeq" id="WP_197309951.1">
    <property type="nucleotide sequence ID" value="NZ_JADZLT010000040.1"/>
</dbReference>
<organism evidence="1 2">
    <name type="scientific">Methylobrevis albus</name>
    <dbReference type="NCBI Taxonomy" id="2793297"/>
    <lineage>
        <taxon>Bacteria</taxon>
        <taxon>Pseudomonadati</taxon>
        <taxon>Pseudomonadota</taxon>
        <taxon>Alphaproteobacteria</taxon>
        <taxon>Hyphomicrobiales</taxon>
        <taxon>Pleomorphomonadaceae</taxon>
        <taxon>Methylobrevis</taxon>
    </lineage>
</organism>
<name>A0A931I0Q6_9HYPH</name>
<gene>
    <name evidence="1" type="primary">flaF</name>
    <name evidence="1" type="ORF">I5731_03385</name>
</gene>